<proteinExistence type="predicted"/>
<keyword evidence="2" id="KW-1185">Reference proteome</keyword>
<comment type="caution">
    <text evidence="1">The sequence shown here is derived from an EMBL/GenBank/DDBJ whole genome shotgun (WGS) entry which is preliminary data.</text>
</comment>
<accession>A0ACB5T719</accession>
<name>A0ACB5T719_AMBMO</name>
<dbReference type="Proteomes" id="UP001165064">
    <property type="component" value="Unassembled WGS sequence"/>
</dbReference>
<evidence type="ECO:0000313" key="2">
    <source>
        <dbReference type="Proteomes" id="UP001165064"/>
    </source>
</evidence>
<dbReference type="EMBL" id="BSXS01004160">
    <property type="protein sequence ID" value="GME82558.1"/>
    <property type="molecule type" value="Genomic_DNA"/>
</dbReference>
<gene>
    <name evidence="1" type="ORF">Amon02_000559400</name>
</gene>
<sequence length="355" mass="40673">MDGITFTSQLPHEIQYLVLKLVILDYLKSIPDTRDMLSQLVSMMGHHPLMDGFLSTVIQDLEIDASAGSFFTGFAFDEFAEFLSTRSIKLKSIKFSFPVLESPTILRKQKQILQFLDSYCGDVVAEMPTHYNTYPYVTYDEVVWMRILRYTSSLAWTTMFLEKLYDAGLFNEMICLKKLTFRVTVLSDIHLLNNILQALSERGIKDNKLSLALVYDLSNPREQLRNHITDIIELSNVVNSGISFGRKLKLNTVISFRLFWDSSSHSIINKLQYLLLAGKVISVDIFFFQDTNKNDLCILETLNQLHCLRNLAVECSSFGHTTPTLIYTLIISNPNIVKLTLLQSILKVFLMNCMN</sequence>
<organism evidence="1 2">
    <name type="scientific">Ambrosiozyma monospora</name>
    <name type="common">Yeast</name>
    <name type="synonym">Endomycopsis monosporus</name>
    <dbReference type="NCBI Taxonomy" id="43982"/>
    <lineage>
        <taxon>Eukaryota</taxon>
        <taxon>Fungi</taxon>
        <taxon>Dikarya</taxon>
        <taxon>Ascomycota</taxon>
        <taxon>Saccharomycotina</taxon>
        <taxon>Pichiomycetes</taxon>
        <taxon>Pichiales</taxon>
        <taxon>Pichiaceae</taxon>
        <taxon>Ambrosiozyma</taxon>
    </lineage>
</organism>
<protein>
    <submittedName>
        <fullName evidence="1">Unnamed protein product</fullName>
    </submittedName>
</protein>
<reference evidence="1" key="1">
    <citation type="submission" date="2023-04" db="EMBL/GenBank/DDBJ databases">
        <title>Ambrosiozyma monospora NBRC 10751.</title>
        <authorList>
            <person name="Ichikawa N."/>
            <person name="Sato H."/>
            <person name="Tonouchi N."/>
        </authorList>
    </citation>
    <scope>NUCLEOTIDE SEQUENCE</scope>
    <source>
        <strain evidence="1">NBRC 10751</strain>
    </source>
</reference>
<evidence type="ECO:0000313" key="1">
    <source>
        <dbReference type="EMBL" id="GME82558.1"/>
    </source>
</evidence>